<dbReference type="EMBL" id="JACKWZ010000038">
    <property type="protein sequence ID" value="KAF9419866.1"/>
    <property type="molecule type" value="Genomic_DNA"/>
</dbReference>
<dbReference type="Proteomes" id="UP000648187">
    <property type="component" value="Unassembled WGS sequence"/>
</dbReference>
<comment type="caution">
    <text evidence="2">The sequence shown here is derived from an EMBL/GenBank/DDBJ whole genome shotgun (WGS) entry which is preliminary data.</text>
</comment>
<keyword evidence="3" id="KW-1185">Reference proteome</keyword>
<organism evidence="2 3">
    <name type="scientific">Spodoptera exigua</name>
    <name type="common">Beet armyworm</name>
    <name type="synonym">Noctua fulgens</name>
    <dbReference type="NCBI Taxonomy" id="7107"/>
    <lineage>
        <taxon>Eukaryota</taxon>
        <taxon>Metazoa</taxon>
        <taxon>Ecdysozoa</taxon>
        <taxon>Arthropoda</taxon>
        <taxon>Hexapoda</taxon>
        <taxon>Insecta</taxon>
        <taxon>Pterygota</taxon>
        <taxon>Neoptera</taxon>
        <taxon>Endopterygota</taxon>
        <taxon>Lepidoptera</taxon>
        <taxon>Glossata</taxon>
        <taxon>Ditrysia</taxon>
        <taxon>Noctuoidea</taxon>
        <taxon>Noctuidae</taxon>
        <taxon>Amphipyrinae</taxon>
        <taxon>Spodoptera</taxon>
    </lineage>
</organism>
<dbReference type="PANTHER" id="PTHR21398">
    <property type="entry name" value="AGAP007094-PA"/>
    <property type="match status" value="1"/>
</dbReference>
<feature type="chain" id="PRO_5032502785" evidence="1">
    <location>
        <begin position="20"/>
        <end position="420"/>
    </location>
</feature>
<dbReference type="SUPFAM" id="SSF63862">
    <property type="entry name" value="Thiamin pyrophosphokinase, substrate-binding domain"/>
    <property type="match status" value="1"/>
</dbReference>
<feature type="signal peptide" evidence="1">
    <location>
        <begin position="1"/>
        <end position="19"/>
    </location>
</feature>
<proteinExistence type="predicted"/>
<dbReference type="PANTHER" id="PTHR21398:SF1">
    <property type="entry name" value="FI03705P"/>
    <property type="match status" value="1"/>
</dbReference>
<dbReference type="InterPro" id="IPR006631">
    <property type="entry name" value="DM4_12"/>
</dbReference>
<accession>A0A835GN32</accession>
<evidence type="ECO:0000313" key="3">
    <source>
        <dbReference type="Proteomes" id="UP000648187"/>
    </source>
</evidence>
<dbReference type="AlphaFoldDB" id="A0A835GN32"/>
<dbReference type="SMART" id="SM00718">
    <property type="entry name" value="DM4_12"/>
    <property type="match status" value="2"/>
</dbReference>
<evidence type="ECO:0000256" key="1">
    <source>
        <dbReference type="SAM" id="SignalP"/>
    </source>
</evidence>
<sequence length="420" mass="48552">MNSIFSYFVTFLVLQTVISENVRDNGNNTANEFHEENEGSRALSRRKRFVIFPDGSSLQLVFCCQTMALIPIGDIFLFGSTLGLAWNLPNDPTIFTNLKEYERPLRRNDVVKTINYLDEDGHLIAKVPNKKRIIVNPAFAKRSIDDDETLSFKEKLKLKIDRKKMHERHLKLDYLKAQHLDKNSIEFHRSNRLDLYEKIEKLLSATGRDGRQCVLYRLCEAAKRPTSQGTFLQEFFRAVFTLPKGEDIQYNDLKAYDTAHVETDDCSARYPGLFLYQTAALIPIGDIFLFAETAGLAWLLPTDPNIFHSLKDYERPLRRNDVVKTVNYLDEDGRLIAKVPYKRMGRDGRQCVLYKLCETAQRASEQGTFLQEFLRAVFTLPKGKEFNKEEHKEYDKAHVADIDCVARYPGCEEVHESNLK</sequence>
<protein>
    <submittedName>
        <fullName evidence="2">Uncharacterized protein</fullName>
    </submittedName>
</protein>
<evidence type="ECO:0000313" key="2">
    <source>
        <dbReference type="EMBL" id="KAF9419866.1"/>
    </source>
</evidence>
<dbReference type="GO" id="GO:0009229">
    <property type="term" value="P:thiamine diphosphate biosynthetic process"/>
    <property type="evidence" value="ECO:0007669"/>
    <property type="project" value="InterPro"/>
</dbReference>
<dbReference type="Pfam" id="PF07841">
    <property type="entry name" value="DM4_12"/>
    <property type="match status" value="2"/>
</dbReference>
<keyword evidence="1" id="KW-0732">Signal</keyword>
<gene>
    <name evidence="2" type="ORF">HW555_003699</name>
</gene>
<dbReference type="InterPro" id="IPR036371">
    <property type="entry name" value="TPK_B1-bd_sf"/>
</dbReference>
<reference evidence="2" key="1">
    <citation type="submission" date="2020-08" db="EMBL/GenBank/DDBJ databases">
        <title>Spodoptera exigua strain:BAW_Kor-Di-RS1 Genome sequencing and assembly.</title>
        <authorList>
            <person name="Kim J."/>
            <person name="Nam H.Y."/>
            <person name="Kwon M."/>
            <person name="Choi J.H."/>
            <person name="Cho S.R."/>
            <person name="Kim G.-H."/>
        </authorList>
    </citation>
    <scope>NUCLEOTIDE SEQUENCE</scope>
    <source>
        <strain evidence="2">BAW_Kor-Di-RS1</strain>
        <tissue evidence="2">Whole-body</tissue>
    </source>
</reference>
<name>A0A835GN32_SPOEX</name>